<dbReference type="HOGENOM" id="CLU_1548733_0_0_1"/>
<dbReference type="AlphaFoldDB" id="F2S6Y0"/>
<protein>
    <submittedName>
        <fullName evidence="1">Uncharacterized protein</fullName>
    </submittedName>
</protein>
<proteinExistence type="predicted"/>
<reference evidence="2" key="1">
    <citation type="journal article" date="2012" name="MBio">
        <title>Comparative genome analysis of Trichophyton rubrum and related dermatophytes reveals candidate genes involved in infection.</title>
        <authorList>
            <person name="Martinez D.A."/>
            <person name="Oliver B.G."/>
            <person name="Graeser Y."/>
            <person name="Goldberg J.M."/>
            <person name="Li W."/>
            <person name="Martinez-Rossi N.M."/>
            <person name="Monod M."/>
            <person name="Shelest E."/>
            <person name="Barton R.C."/>
            <person name="Birch E."/>
            <person name="Brakhage A.A."/>
            <person name="Chen Z."/>
            <person name="Gurr S.J."/>
            <person name="Heiman D."/>
            <person name="Heitman J."/>
            <person name="Kosti I."/>
            <person name="Rossi A."/>
            <person name="Saif S."/>
            <person name="Samalova M."/>
            <person name="Saunders C.W."/>
            <person name="Shea T."/>
            <person name="Summerbell R.C."/>
            <person name="Xu J."/>
            <person name="Young S."/>
            <person name="Zeng Q."/>
            <person name="Birren B.W."/>
            <person name="Cuomo C.A."/>
            <person name="White T.C."/>
        </authorList>
    </citation>
    <scope>NUCLEOTIDE SEQUENCE [LARGE SCALE GENOMIC DNA]</scope>
    <source>
        <strain evidence="2">CBS 112818</strain>
    </source>
</reference>
<dbReference type="Proteomes" id="UP000009172">
    <property type="component" value="Unassembled WGS sequence"/>
</dbReference>
<dbReference type="EMBL" id="GG698521">
    <property type="protein sequence ID" value="EGD99329.1"/>
    <property type="molecule type" value="Genomic_DNA"/>
</dbReference>
<organism evidence="1 2">
    <name type="scientific">Trichophyton tonsurans (strain CBS 112818)</name>
    <name type="common">Scalp ringworm fungus</name>
    <dbReference type="NCBI Taxonomy" id="647933"/>
    <lineage>
        <taxon>Eukaryota</taxon>
        <taxon>Fungi</taxon>
        <taxon>Dikarya</taxon>
        <taxon>Ascomycota</taxon>
        <taxon>Pezizomycotina</taxon>
        <taxon>Eurotiomycetes</taxon>
        <taxon>Eurotiomycetidae</taxon>
        <taxon>Onygenales</taxon>
        <taxon>Arthrodermataceae</taxon>
        <taxon>Trichophyton</taxon>
    </lineage>
</organism>
<sequence>MTKLHPDSYLPSCHRVRLDPILPTASASTCGTCTPISFIKISPNAPRCHGFCNDRLTCKLLIIYRRNSATSMTKRTPKNGRCFKNGRLLLDILSFVLISPLSPTIVGSSLPSMLEIYQSPDLQSNYAFGPLIASPLSEIYGRVPVIQSWNLRYLVFNTICGGARSKSAGYIWL</sequence>
<gene>
    <name evidence="1" type="ORF">TESG_06684</name>
</gene>
<keyword evidence="2" id="KW-1185">Reference proteome</keyword>
<evidence type="ECO:0000313" key="2">
    <source>
        <dbReference type="Proteomes" id="UP000009172"/>
    </source>
</evidence>
<accession>F2S6Y0</accession>
<name>F2S6Y0_TRIT1</name>
<evidence type="ECO:0000313" key="1">
    <source>
        <dbReference type="EMBL" id="EGD99329.1"/>
    </source>
</evidence>